<feature type="domain" description="DUF4240" evidence="1">
    <location>
        <begin position="1"/>
        <end position="129"/>
    </location>
</feature>
<evidence type="ECO:0000313" key="2">
    <source>
        <dbReference type="EMBL" id="MBO2463583.1"/>
    </source>
</evidence>
<evidence type="ECO:0000313" key="3">
    <source>
        <dbReference type="Proteomes" id="UP000680206"/>
    </source>
</evidence>
<reference evidence="2 3" key="1">
    <citation type="submission" date="2021-03" db="EMBL/GenBank/DDBJ databases">
        <title>Actinomadura violae sp. nov., isolated from lichen in Thailand.</title>
        <authorList>
            <person name="Kanchanasin P."/>
            <person name="Saeng-In P."/>
            <person name="Phongsopitanun W."/>
            <person name="Yuki M."/>
            <person name="Kudo T."/>
            <person name="Ohkuma M."/>
            <person name="Tanasupawat S."/>
        </authorList>
    </citation>
    <scope>NUCLEOTIDE SEQUENCE [LARGE SCALE GENOMIC DNA]</scope>
    <source>
        <strain evidence="2 3">LCR2-06</strain>
    </source>
</reference>
<dbReference type="RefSeq" id="WP_208249079.1">
    <property type="nucleotide sequence ID" value="NZ_JAGEPF010000028.1"/>
</dbReference>
<evidence type="ECO:0000259" key="1">
    <source>
        <dbReference type="Pfam" id="PF14024"/>
    </source>
</evidence>
<dbReference type="Pfam" id="PF14024">
    <property type="entry name" value="DUF4240"/>
    <property type="match status" value="1"/>
</dbReference>
<name>A0ABS3S4T3_9ACTN</name>
<protein>
    <submittedName>
        <fullName evidence="2">DUF4240 domain-containing protein</fullName>
    </submittedName>
</protein>
<comment type="caution">
    <text evidence="2">The sequence shown here is derived from an EMBL/GenBank/DDBJ whole genome shotgun (WGS) entry which is preliminary data.</text>
</comment>
<dbReference type="InterPro" id="IPR025334">
    <property type="entry name" value="DUF4240"/>
</dbReference>
<proteinExistence type="predicted"/>
<dbReference type="Proteomes" id="UP000680206">
    <property type="component" value="Unassembled WGS sequence"/>
</dbReference>
<gene>
    <name evidence="2" type="ORF">J4709_39040</name>
</gene>
<organism evidence="2 3">
    <name type="scientific">Actinomadura violacea</name>
    <dbReference type="NCBI Taxonomy" id="2819934"/>
    <lineage>
        <taxon>Bacteria</taxon>
        <taxon>Bacillati</taxon>
        <taxon>Actinomycetota</taxon>
        <taxon>Actinomycetes</taxon>
        <taxon>Streptosporangiales</taxon>
        <taxon>Thermomonosporaceae</taxon>
        <taxon>Actinomadura</taxon>
    </lineage>
</organism>
<dbReference type="EMBL" id="JAGEPF010000028">
    <property type="protein sequence ID" value="MBO2463583.1"/>
    <property type="molecule type" value="Genomic_DNA"/>
</dbReference>
<keyword evidence="3" id="KW-1185">Reference proteome</keyword>
<accession>A0ABS3S4T3</accession>
<sequence>MHVDEFWGLVEAARRDEGPFSEALTAQLAALPAERILEFQERFSAVDTRVYRWDVWAAAYLIGGGCSDDCFTDFRAGLVALGREWFERVVQSPDDLADHPLVIEAAAKQNDYVIFYEEVGYAAGQAFDRVTGTDTCEFYEALERRQTDREPAVDLGEGFDFDDEEQMRQRLPRLTALLMPQESS</sequence>